<dbReference type="Pfam" id="PF02130">
    <property type="entry name" value="YbeY"/>
    <property type="match status" value="1"/>
</dbReference>
<evidence type="ECO:0000313" key="8">
    <source>
        <dbReference type="EMBL" id="GAH90543.1"/>
    </source>
</evidence>
<evidence type="ECO:0000256" key="1">
    <source>
        <dbReference type="ARBA" id="ARBA00001947"/>
    </source>
</evidence>
<dbReference type="HAMAP" id="MF_00009">
    <property type="entry name" value="Endoribonucl_YbeY"/>
    <property type="match status" value="1"/>
</dbReference>
<evidence type="ECO:0000256" key="3">
    <source>
        <dbReference type="ARBA" id="ARBA00022722"/>
    </source>
</evidence>
<dbReference type="EMBL" id="BARV01002246">
    <property type="protein sequence ID" value="GAH90543.1"/>
    <property type="molecule type" value="Genomic_DNA"/>
</dbReference>
<dbReference type="GO" id="GO:0046872">
    <property type="term" value="F:metal ion binding"/>
    <property type="evidence" value="ECO:0007669"/>
    <property type="project" value="UniProtKB-KW"/>
</dbReference>
<comment type="similarity">
    <text evidence="2">Belongs to the endoribonuclease YbeY family.</text>
</comment>
<dbReference type="Gene3D" id="3.40.390.30">
    <property type="entry name" value="Metalloproteases ('zincins'), catalytic domain"/>
    <property type="match status" value="1"/>
</dbReference>
<dbReference type="GO" id="GO:0006364">
    <property type="term" value="P:rRNA processing"/>
    <property type="evidence" value="ECO:0007669"/>
    <property type="project" value="InterPro"/>
</dbReference>
<sequence length="142" mass="16294">MEGEIGIHIERKFQSHIDEEWARNRAQEVLKAESITPPYEMSLVFTDSETVQRLNRDYRGVDEPTDVLAFYMLPQHGADADFVSPPDDITHLGEVIISYPKAEEQAKEQGHSTEQELILLIIHGILHLLGYDHEKPEEEAKM</sequence>
<dbReference type="NCBIfam" id="TIGR00043">
    <property type="entry name" value="rRNA maturation RNase YbeY"/>
    <property type="match status" value="1"/>
</dbReference>
<dbReference type="PANTHER" id="PTHR46986:SF1">
    <property type="entry name" value="ENDORIBONUCLEASE YBEY, CHLOROPLASTIC"/>
    <property type="match status" value="1"/>
</dbReference>
<keyword evidence="6" id="KW-0378">Hydrolase</keyword>
<reference evidence="8" key="1">
    <citation type="journal article" date="2014" name="Front. Microbiol.">
        <title>High frequency of phylogenetically diverse reductive dehalogenase-homologous genes in deep subseafloor sedimentary metagenomes.</title>
        <authorList>
            <person name="Kawai M."/>
            <person name="Futagami T."/>
            <person name="Toyoda A."/>
            <person name="Takaki Y."/>
            <person name="Nishi S."/>
            <person name="Hori S."/>
            <person name="Arai W."/>
            <person name="Tsubouchi T."/>
            <person name="Morono Y."/>
            <person name="Uchiyama I."/>
            <person name="Ito T."/>
            <person name="Fujiyama A."/>
            <person name="Inagaki F."/>
            <person name="Takami H."/>
        </authorList>
    </citation>
    <scope>NUCLEOTIDE SEQUENCE</scope>
    <source>
        <strain evidence="8">Expedition CK06-06</strain>
    </source>
</reference>
<accession>X1L8T7</accession>
<evidence type="ECO:0000256" key="7">
    <source>
        <dbReference type="ARBA" id="ARBA00022833"/>
    </source>
</evidence>
<dbReference type="InterPro" id="IPR020549">
    <property type="entry name" value="YbeY_CS"/>
</dbReference>
<keyword evidence="5" id="KW-0255">Endonuclease</keyword>
<feature type="non-terminal residue" evidence="8">
    <location>
        <position position="142"/>
    </location>
</feature>
<dbReference type="GO" id="GO:0004222">
    <property type="term" value="F:metalloendopeptidase activity"/>
    <property type="evidence" value="ECO:0007669"/>
    <property type="project" value="InterPro"/>
</dbReference>
<dbReference type="SUPFAM" id="SSF55486">
    <property type="entry name" value="Metalloproteases ('zincins'), catalytic domain"/>
    <property type="match status" value="1"/>
</dbReference>
<dbReference type="PROSITE" id="PS01306">
    <property type="entry name" value="UPF0054"/>
    <property type="match status" value="1"/>
</dbReference>
<evidence type="ECO:0000256" key="6">
    <source>
        <dbReference type="ARBA" id="ARBA00022801"/>
    </source>
</evidence>
<proteinExistence type="inferred from homology"/>
<name>X1L8T7_9ZZZZ</name>
<dbReference type="InterPro" id="IPR002036">
    <property type="entry name" value="YbeY"/>
</dbReference>
<keyword evidence="4" id="KW-0479">Metal-binding</keyword>
<dbReference type="PANTHER" id="PTHR46986">
    <property type="entry name" value="ENDORIBONUCLEASE YBEY, CHLOROPLASTIC"/>
    <property type="match status" value="1"/>
</dbReference>
<organism evidence="8">
    <name type="scientific">marine sediment metagenome</name>
    <dbReference type="NCBI Taxonomy" id="412755"/>
    <lineage>
        <taxon>unclassified sequences</taxon>
        <taxon>metagenomes</taxon>
        <taxon>ecological metagenomes</taxon>
    </lineage>
</organism>
<evidence type="ECO:0000256" key="4">
    <source>
        <dbReference type="ARBA" id="ARBA00022723"/>
    </source>
</evidence>
<dbReference type="AlphaFoldDB" id="X1L8T7"/>
<keyword evidence="3" id="KW-0540">Nuclease</keyword>
<comment type="cofactor">
    <cofactor evidence="1">
        <name>Zn(2+)</name>
        <dbReference type="ChEBI" id="CHEBI:29105"/>
    </cofactor>
</comment>
<dbReference type="GO" id="GO:0004519">
    <property type="term" value="F:endonuclease activity"/>
    <property type="evidence" value="ECO:0007669"/>
    <property type="project" value="UniProtKB-KW"/>
</dbReference>
<protein>
    <submittedName>
        <fullName evidence="8">Uncharacterized protein</fullName>
    </submittedName>
</protein>
<dbReference type="InterPro" id="IPR023091">
    <property type="entry name" value="MetalPrtase_cat_dom_sf_prd"/>
</dbReference>
<evidence type="ECO:0000256" key="5">
    <source>
        <dbReference type="ARBA" id="ARBA00022759"/>
    </source>
</evidence>
<keyword evidence="7" id="KW-0862">Zinc</keyword>
<gene>
    <name evidence="8" type="ORF">S06H3_05929</name>
</gene>
<comment type="caution">
    <text evidence="8">The sequence shown here is derived from an EMBL/GenBank/DDBJ whole genome shotgun (WGS) entry which is preliminary data.</text>
</comment>
<evidence type="ECO:0000256" key="2">
    <source>
        <dbReference type="ARBA" id="ARBA00010875"/>
    </source>
</evidence>